<accession>A0A024RZB6</accession>
<dbReference type="AlphaFoldDB" id="A0A024RZB6"/>
<name>A0A024RZB6_HYPJR</name>
<proteinExistence type="predicted"/>
<organism evidence="1 2">
    <name type="scientific">Hypocrea jecorina (strain ATCC 56765 / BCRC 32924 / NRRL 11460 / Rut C-30)</name>
    <name type="common">Trichoderma reesei</name>
    <dbReference type="NCBI Taxonomy" id="1344414"/>
    <lineage>
        <taxon>Eukaryota</taxon>
        <taxon>Fungi</taxon>
        <taxon>Dikarya</taxon>
        <taxon>Ascomycota</taxon>
        <taxon>Pezizomycotina</taxon>
        <taxon>Sordariomycetes</taxon>
        <taxon>Hypocreomycetidae</taxon>
        <taxon>Hypocreales</taxon>
        <taxon>Hypocreaceae</taxon>
        <taxon>Trichoderma</taxon>
    </lineage>
</organism>
<reference evidence="2" key="1">
    <citation type="journal article" date="2013" name="Ind. Biotechnol.">
        <title>Comparative genomics analysis of Trichoderma reesei strains.</title>
        <authorList>
            <person name="Koike H."/>
            <person name="Aerts A."/>
            <person name="LaButti K."/>
            <person name="Grigoriev I.V."/>
            <person name="Baker S.E."/>
        </authorList>
    </citation>
    <scope>NUCLEOTIDE SEQUENCE [LARGE SCALE GENOMIC DNA]</scope>
    <source>
        <strain evidence="2">ATCC 56765 / BCRC 32924 / NRRL 11460 / Rut C-30</strain>
    </source>
</reference>
<evidence type="ECO:0000313" key="2">
    <source>
        <dbReference type="Proteomes" id="UP000024376"/>
    </source>
</evidence>
<dbReference type="OrthoDB" id="10395300at2759"/>
<evidence type="ECO:0000313" key="1">
    <source>
        <dbReference type="EMBL" id="ETR98207.1"/>
    </source>
</evidence>
<dbReference type="KEGG" id="trr:M419DRAFT_89453"/>
<gene>
    <name evidence="1" type="ORF">M419DRAFT_89453</name>
</gene>
<dbReference type="Proteomes" id="UP000024376">
    <property type="component" value="Unassembled WGS sequence"/>
</dbReference>
<protein>
    <submittedName>
        <fullName evidence="1">Uncharacterized protein</fullName>
    </submittedName>
</protein>
<dbReference type="HOGENOM" id="CLU_2722561_0_0_1"/>
<dbReference type="EMBL" id="KI911164">
    <property type="protein sequence ID" value="ETR98207.1"/>
    <property type="molecule type" value="Genomic_DNA"/>
</dbReference>
<sequence length="72" mass="8214">MSNQPAEDLPQGWSMVFSHEDALAMETQPLFPEMELLAQFLQEARQAELREANVWKDKTTAEIGRRLAGLKL</sequence>